<dbReference type="RefSeq" id="WP_108978059.1">
    <property type="nucleotide sequence ID" value="NZ_BFBB01000008.1"/>
</dbReference>
<organism evidence="1 2">
    <name type="scientific">Leptospira ryugenii</name>
    <dbReference type="NCBI Taxonomy" id="1917863"/>
    <lineage>
        <taxon>Bacteria</taxon>
        <taxon>Pseudomonadati</taxon>
        <taxon>Spirochaetota</taxon>
        <taxon>Spirochaetia</taxon>
        <taxon>Leptospirales</taxon>
        <taxon>Leptospiraceae</taxon>
        <taxon>Leptospira</taxon>
    </lineage>
</organism>
<dbReference type="OrthoDB" id="7925971at2"/>
<comment type="caution">
    <text evidence="1">The sequence shown here is derived from an EMBL/GenBank/DDBJ whole genome shotgun (WGS) entry which is preliminary data.</text>
</comment>
<evidence type="ECO:0000313" key="1">
    <source>
        <dbReference type="EMBL" id="GBF51755.1"/>
    </source>
</evidence>
<proteinExistence type="predicted"/>
<dbReference type="GO" id="GO:0016791">
    <property type="term" value="F:phosphatase activity"/>
    <property type="evidence" value="ECO:0007669"/>
    <property type="project" value="TreeGrafter"/>
</dbReference>
<dbReference type="Proteomes" id="UP000245133">
    <property type="component" value="Unassembled WGS sequence"/>
</dbReference>
<name>A0A2P2E4E1_9LEPT</name>
<dbReference type="EMBL" id="BFBB01000008">
    <property type="protein sequence ID" value="GBF51755.1"/>
    <property type="molecule type" value="Genomic_DNA"/>
</dbReference>
<dbReference type="PANTHER" id="PTHR48100:SF59">
    <property type="entry name" value="ADENOSYLCOBALAMIN_ALPHA-RIBAZOLE PHOSPHATASE"/>
    <property type="match status" value="1"/>
</dbReference>
<accession>A0A2P2E4E1</accession>
<sequence length="184" mass="21303">MEIILVRHPETVAPKGMCYGHLDLDIKDPVEKAKETVLEQLVSAPDLIVSSPLLRAKKLANSLAEHFSLPVFQEDRRLMEMNFGEWEGKLWDELPKEETEKWMNDFVNLNAPNGESFVELQSRVLHFAEEWWLAEQNKLQELGAKRLLIVSHSAPIRVLICHKRQIPLNKAFRMKLDFASVTYL</sequence>
<dbReference type="CDD" id="cd07067">
    <property type="entry name" value="HP_PGM_like"/>
    <property type="match status" value="1"/>
</dbReference>
<evidence type="ECO:0000313" key="2">
    <source>
        <dbReference type="Proteomes" id="UP000245133"/>
    </source>
</evidence>
<reference evidence="1 2" key="1">
    <citation type="submission" date="2018-02" db="EMBL/GenBank/DDBJ databases">
        <title>Novel Leptospira species isolated from soil and water in Japan.</title>
        <authorList>
            <person name="Nakao R."/>
            <person name="Masuzawa T."/>
        </authorList>
    </citation>
    <scope>NUCLEOTIDE SEQUENCE [LARGE SCALE GENOMIC DNA]</scope>
    <source>
        <strain evidence="1 2">YH101</strain>
    </source>
</reference>
<keyword evidence="2" id="KW-1185">Reference proteome</keyword>
<dbReference type="GO" id="GO:0005737">
    <property type="term" value="C:cytoplasm"/>
    <property type="evidence" value="ECO:0007669"/>
    <property type="project" value="TreeGrafter"/>
</dbReference>
<dbReference type="PANTHER" id="PTHR48100">
    <property type="entry name" value="BROAD-SPECIFICITY PHOSPHATASE YOR283W-RELATED"/>
    <property type="match status" value="1"/>
</dbReference>
<dbReference type="SMART" id="SM00855">
    <property type="entry name" value="PGAM"/>
    <property type="match status" value="1"/>
</dbReference>
<dbReference type="Pfam" id="PF00300">
    <property type="entry name" value="His_Phos_1"/>
    <property type="match status" value="1"/>
</dbReference>
<protein>
    <submittedName>
        <fullName evidence="1">Histidine phosphatase superfamily</fullName>
    </submittedName>
</protein>
<dbReference type="AlphaFoldDB" id="A0A2P2E4E1"/>
<dbReference type="InterPro" id="IPR050275">
    <property type="entry name" value="PGM_Phosphatase"/>
</dbReference>
<dbReference type="Gene3D" id="3.40.50.1240">
    <property type="entry name" value="Phosphoglycerate mutase-like"/>
    <property type="match status" value="1"/>
</dbReference>
<dbReference type="InterPro" id="IPR013078">
    <property type="entry name" value="His_Pase_superF_clade-1"/>
</dbReference>
<gene>
    <name evidence="1" type="ORF">LPTSP4_32930</name>
</gene>
<dbReference type="SUPFAM" id="SSF53254">
    <property type="entry name" value="Phosphoglycerate mutase-like"/>
    <property type="match status" value="1"/>
</dbReference>
<dbReference type="InterPro" id="IPR029033">
    <property type="entry name" value="His_PPase_superfam"/>
</dbReference>